<gene>
    <name evidence="1" type="ORF">CSOL1703_00005723</name>
</gene>
<proteinExistence type="predicted"/>
<dbReference type="EMBL" id="CABFOC020000045">
    <property type="protein sequence ID" value="CAH0053844.1"/>
    <property type="molecule type" value="Genomic_DNA"/>
</dbReference>
<evidence type="ECO:0000313" key="1">
    <source>
        <dbReference type="EMBL" id="CAH0053844.1"/>
    </source>
</evidence>
<dbReference type="OrthoDB" id="5152180at2759"/>
<protein>
    <submittedName>
        <fullName evidence="1">Uncharacterized protein</fullName>
    </submittedName>
</protein>
<dbReference type="AlphaFoldDB" id="A0A9P0EMB6"/>
<reference evidence="1 2" key="2">
    <citation type="submission" date="2021-10" db="EMBL/GenBank/DDBJ databases">
        <authorList>
            <person name="Piombo E."/>
        </authorList>
    </citation>
    <scope>NUCLEOTIDE SEQUENCE [LARGE SCALE GENOMIC DNA]</scope>
</reference>
<name>A0A9P0EMB6_9HYPO</name>
<accession>A0A9P0EMB6</accession>
<evidence type="ECO:0000313" key="2">
    <source>
        <dbReference type="Proteomes" id="UP000775872"/>
    </source>
</evidence>
<keyword evidence="2" id="KW-1185">Reference proteome</keyword>
<reference evidence="2" key="1">
    <citation type="submission" date="2019-06" db="EMBL/GenBank/DDBJ databases">
        <authorList>
            <person name="Broberg M."/>
        </authorList>
    </citation>
    <scope>NUCLEOTIDE SEQUENCE [LARGE SCALE GENOMIC DNA]</scope>
</reference>
<comment type="caution">
    <text evidence="1">The sequence shown here is derived from an EMBL/GenBank/DDBJ whole genome shotgun (WGS) entry which is preliminary data.</text>
</comment>
<sequence length="359" mass="40640">MGQPQSIGSRSFIAENHWQGRIIDPDVKFDPHSDPRSAVAPAVRDRFGDVSELQTRGFIEDRICACWNLTSVSLFFSLMTSNRTYHRDLLFRPAFTSLSIPNCTVLWRVAQKFSLEEASNELGKAFKKAYANYDRKKDQIEEKSRIEDEAFRILARCLDFTKNTTTAPSITLQRQLDATAAPHNVNDIGSAVARVPEPTKDTLRSLTVKSVFNEFSSTEATNHLAQLVAGVEEAISRRDKFIVDQLHKEDAKINKELYGLLVEKTRHEKAGKVRLGIKRLGSCIDALHDDDEPLLLHSGARRALNALEEEIKKLPTKRSRDYESESAALRGKQKRIKTQVELLAQTERTFSASEHLKVY</sequence>
<dbReference type="Proteomes" id="UP000775872">
    <property type="component" value="Unassembled WGS sequence"/>
</dbReference>
<organism evidence="1 2">
    <name type="scientific">Clonostachys solani</name>
    <dbReference type="NCBI Taxonomy" id="160281"/>
    <lineage>
        <taxon>Eukaryota</taxon>
        <taxon>Fungi</taxon>
        <taxon>Dikarya</taxon>
        <taxon>Ascomycota</taxon>
        <taxon>Pezizomycotina</taxon>
        <taxon>Sordariomycetes</taxon>
        <taxon>Hypocreomycetidae</taxon>
        <taxon>Hypocreales</taxon>
        <taxon>Bionectriaceae</taxon>
        <taxon>Clonostachys</taxon>
    </lineage>
</organism>